<dbReference type="GO" id="GO:0016020">
    <property type="term" value="C:membrane"/>
    <property type="evidence" value="ECO:0007669"/>
    <property type="project" value="InterPro"/>
</dbReference>
<dbReference type="InterPro" id="IPR050482">
    <property type="entry name" value="Sensor_HK_TwoCompSys"/>
</dbReference>
<keyword evidence="13" id="KW-1185">Reference proteome</keyword>
<evidence type="ECO:0000256" key="5">
    <source>
        <dbReference type="ARBA" id="ARBA00022741"/>
    </source>
</evidence>
<dbReference type="EC" id="2.7.13.3" evidence="2"/>
<sequence length="448" mass="49041">MPNIVNRFLPATGSEESRWERPGPTPDQQRRDVIGVLIVILVSAVALELSRGAGAMAEERSPIWLQHAVLAVMILPLMLRRRFPVAVMLAMSALFIALGLWIPALSLQLSFQVAYFASLYSAVAWAKDRRVLWLGTTVVVVAMALWLILALTVSSTFDGLIESIQEGDETSRGILDPLTSIALYNSIVNIAYFGGAILVGLSSWRNALQRAQLAEQAERITRQSAELARRAVIEERLRIARELHDVVAHHVSVIGVQAGAARRVLERKPEVAAEALRTIEQVSREAVTDMRGLLGVLRSGALDEDPKENEGRHPEPGLADLDALAQSQRAFGLEVDFARVEDVPGALEEVSAPLALSVYRTAQESLTNIRRHSTASAAVLTLRAGRSGGQRWVELETVDNGRPRQRAESGSGYGLQGVRERVALHRGTAEIGPRSNGGWRVRARFLLH</sequence>
<gene>
    <name evidence="12" type="ORF">E2F48_07850</name>
</gene>
<dbReference type="Gene3D" id="3.30.565.10">
    <property type="entry name" value="Histidine kinase-like ATPase, C-terminal domain"/>
    <property type="match status" value="1"/>
</dbReference>
<dbReference type="Pfam" id="PF07730">
    <property type="entry name" value="HisKA_3"/>
    <property type="match status" value="1"/>
</dbReference>
<dbReference type="CDD" id="cd16917">
    <property type="entry name" value="HATPase_UhpB-NarQ-NarX-like"/>
    <property type="match status" value="1"/>
</dbReference>
<dbReference type="GO" id="GO:0005524">
    <property type="term" value="F:ATP binding"/>
    <property type="evidence" value="ECO:0007669"/>
    <property type="project" value="UniProtKB-KW"/>
</dbReference>
<evidence type="ECO:0000256" key="6">
    <source>
        <dbReference type="ARBA" id="ARBA00022777"/>
    </source>
</evidence>
<feature type="transmembrane region" description="Helical" evidence="10">
    <location>
        <begin position="131"/>
        <end position="153"/>
    </location>
</feature>
<evidence type="ECO:0000256" key="9">
    <source>
        <dbReference type="SAM" id="MobiDB-lite"/>
    </source>
</evidence>
<evidence type="ECO:0000256" key="7">
    <source>
        <dbReference type="ARBA" id="ARBA00022840"/>
    </source>
</evidence>
<dbReference type="PANTHER" id="PTHR24421:SF10">
    <property type="entry name" value="NITRATE_NITRITE SENSOR PROTEIN NARQ"/>
    <property type="match status" value="1"/>
</dbReference>
<evidence type="ECO:0000256" key="1">
    <source>
        <dbReference type="ARBA" id="ARBA00000085"/>
    </source>
</evidence>
<keyword evidence="3" id="KW-0597">Phosphoprotein</keyword>
<protein>
    <recommendedName>
        <fullName evidence="2">histidine kinase</fullName>
        <ecNumber evidence="2">2.7.13.3</ecNumber>
    </recommendedName>
</protein>
<feature type="transmembrane region" description="Helical" evidence="10">
    <location>
        <begin position="181"/>
        <end position="201"/>
    </location>
</feature>
<comment type="catalytic activity">
    <reaction evidence="1">
        <text>ATP + protein L-histidine = ADP + protein N-phospho-L-histidine.</text>
        <dbReference type="EC" id="2.7.13.3"/>
    </reaction>
</comment>
<keyword evidence="7" id="KW-0067">ATP-binding</keyword>
<evidence type="ECO:0000256" key="10">
    <source>
        <dbReference type="SAM" id="Phobius"/>
    </source>
</evidence>
<dbReference type="RefSeq" id="WP_133403469.1">
    <property type="nucleotide sequence ID" value="NZ_SMTK01000003.1"/>
</dbReference>
<keyword evidence="5" id="KW-0547">Nucleotide-binding</keyword>
<evidence type="ECO:0000313" key="13">
    <source>
        <dbReference type="Proteomes" id="UP000295411"/>
    </source>
</evidence>
<feature type="transmembrane region" description="Helical" evidence="10">
    <location>
        <begin position="86"/>
        <end position="103"/>
    </location>
</feature>
<keyword evidence="10" id="KW-0472">Membrane</keyword>
<keyword evidence="4" id="KW-0808">Transferase</keyword>
<evidence type="ECO:0000256" key="4">
    <source>
        <dbReference type="ARBA" id="ARBA00022679"/>
    </source>
</evidence>
<organism evidence="12 13">
    <name type="scientific">Arthrobacter crusticola</name>
    <dbReference type="NCBI Taxonomy" id="2547960"/>
    <lineage>
        <taxon>Bacteria</taxon>
        <taxon>Bacillati</taxon>
        <taxon>Actinomycetota</taxon>
        <taxon>Actinomycetes</taxon>
        <taxon>Micrococcales</taxon>
        <taxon>Micrococcaceae</taxon>
        <taxon>Arthrobacter</taxon>
    </lineage>
</organism>
<dbReference type="Gene3D" id="1.20.5.1930">
    <property type="match status" value="1"/>
</dbReference>
<keyword evidence="6 12" id="KW-0418">Kinase</keyword>
<dbReference type="InterPro" id="IPR036890">
    <property type="entry name" value="HATPase_C_sf"/>
</dbReference>
<dbReference type="GO" id="GO:0046983">
    <property type="term" value="F:protein dimerization activity"/>
    <property type="evidence" value="ECO:0007669"/>
    <property type="project" value="InterPro"/>
</dbReference>
<evidence type="ECO:0000313" key="12">
    <source>
        <dbReference type="EMBL" id="TDK25191.1"/>
    </source>
</evidence>
<evidence type="ECO:0000256" key="3">
    <source>
        <dbReference type="ARBA" id="ARBA00022553"/>
    </source>
</evidence>
<comment type="caution">
    <text evidence="12">The sequence shown here is derived from an EMBL/GenBank/DDBJ whole genome shotgun (WGS) entry which is preliminary data.</text>
</comment>
<accession>A0A4R5TVQ2</accession>
<reference evidence="12 13" key="1">
    <citation type="submission" date="2019-03" db="EMBL/GenBank/DDBJ databases">
        <title>Arthrobacter sp. nov., an bacterium isolated from biocrust in Mu Us Desert.</title>
        <authorList>
            <person name="Lixiong L."/>
        </authorList>
    </citation>
    <scope>NUCLEOTIDE SEQUENCE [LARGE SCALE GENOMIC DNA]</scope>
    <source>
        <strain evidence="12 13">SLN-3</strain>
    </source>
</reference>
<proteinExistence type="predicted"/>
<feature type="region of interest" description="Disordered" evidence="9">
    <location>
        <begin position="1"/>
        <end position="27"/>
    </location>
</feature>
<keyword evidence="10" id="KW-0812">Transmembrane</keyword>
<dbReference type="PANTHER" id="PTHR24421">
    <property type="entry name" value="NITRATE/NITRITE SENSOR PROTEIN NARX-RELATED"/>
    <property type="match status" value="1"/>
</dbReference>
<dbReference type="EMBL" id="SMTK01000003">
    <property type="protein sequence ID" value="TDK25191.1"/>
    <property type="molecule type" value="Genomic_DNA"/>
</dbReference>
<name>A0A4R5TVQ2_9MICC</name>
<evidence type="ECO:0000256" key="8">
    <source>
        <dbReference type="ARBA" id="ARBA00023012"/>
    </source>
</evidence>
<keyword evidence="8" id="KW-0902">Two-component regulatory system</keyword>
<dbReference type="InterPro" id="IPR011712">
    <property type="entry name" value="Sig_transdc_His_kin_sub3_dim/P"/>
</dbReference>
<dbReference type="SUPFAM" id="SSF55874">
    <property type="entry name" value="ATPase domain of HSP90 chaperone/DNA topoisomerase II/histidine kinase"/>
    <property type="match status" value="1"/>
</dbReference>
<dbReference type="OrthoDB" id="227596at2"/>
<feature type="domain" description="Signal transduction histidine kinase subgroup 3 dimerisation and phosphoacceptor" evidence="11">
    <location>
        <begin position="235"/>
        <end position="301"/>
    </location>
</feature>
<feature type="transmembrane region" description="Helical" evidence="10">
    <location>
        <begin position="109"/>
        <end position="126"/>
    </location>
</feature>
<keyword evidence="10" id="KW-1133">Transmembrane helix</keyword>
<feature type="transmembrane region" description="Helical" evidence="10">
    <location>
        <begin position="33"/>
        <end position="51"/>
    </location>
</feature>
<dbReference type="GO" id="GO:0000155">
    <property type="term" value="F:phosphorelay sensor kinase activity"/>
    <property type="evidence" value="ECO:0007669"/>
    <property type="project" value="InterPro"/>
</dbReference>
<evidence type="ECO:0000259" key="11">
    <source>
        <dbReference type="Pfam" id="PF07730"/>
    </source>
</evidence>
<evidence type="ECO:0000256" key="2">
    <source>
        <dbReference type="ARBA" id="ARBA00012438"/>
    </source>
</evidence>
<dbReference type="AlphaFoldDB" id="A0A4R5TVQ2"/>
<dbReference type="Proteomes" id="UP000295411">
    <property type="component" value="Unassembled WGS sequence"/>
</dbReference>